<evidence type="ECO:0000313" key="1">
    <source>
        <dbReference type="EMBL" id="CAL5225406.1"/>
    </source>
</evidence>
<dbReference type="InterPro" id="IPR051345">
    <property type="entry name" value="Importin_beta-like_NTR"/>
</dbReference>
<dbReference type="SUPFAM" id="SSF48371">
    <property type="entry name" value="ARM repeat"/>
    <property type="match status" value="1"/>
</dbReference>
<dbReference type="InterPro" id="IPR011989">
    <property type="entry name" value="ARM-like"/>
</dbReference>
<comment type="caution">
    <text evidence="1">The sequence shown here is derived from an EMBL/GenBank/DDBJ whole genome shotgun (WGS) entry which is preliminary data.</text>
</comment>
<dbReference type="Gene3D" id="1.25.10.10">
    <property type="entry name" value="Leucine-rich Repeat Variant"/>
    <property type="match status" value="1"/>
</dbReference>
<keyword evidence="2" id="KW-1185">Reference proteome</keyword>
<accession>A0ABP1FZT7</accession>
<gene>
    <name evidence="1" type="primary">g8217</name>
    <name evidence="1" type="ORF">VP750_LOCUS7065</name>
</gene>
<dbReference type="PANTHER" id="PTHR12363:SF44">
    <property type="entry name" value="ARM REPEAT SUPERFAMILY PROTEIN"/>
    <property type="match status" value="1"/>
</dbReference>
<reference evidence="1 2" key="1">
    <citation type="submission" date="2024-06" db="EMBL/GenBank/DDBJ databases">
        <authorList>
            <person name="Kraege A."/>
            <person name="Thomma B."/>
        </authorList>
    </citation>
    <scope>NUCLEOTIDE SEQUENCE [LARGE SCALE GENOMIC DNA]</scope>
</reference>
<proteinExistence type="predicted"/>
<dbReference type="EMBL" id="CAXHTA020000012">
    <property type="protein sequence ID" value="CAL5225406.1"/>
    <property type="molecule type" value="Genomic_DNA"/>
</dbReference>
<organism evidence="1 2">
    <name type="scientific">Coccomyxa viridis</name>
    <dbReference type="NCBI Taxonomy" id="1274662"/>
    <lineage>
        <taxon>Eukaryota</taxon>
        <taxon>Viridiplantae</taxon>
        <taxon>Chlorophyta</taxon>
        <taxon>core chlorophytes</taxon>
        <taxon>Trebouxiophyceae</taxon>
        <taxon>Trebouxiophyceae incertae sedis</taxon>
        <taxon>Coccomyxaceae</taxon>
        <taxon>Coccomyxa</taxon>
    </lineage>
</organism>
<name>A0ABP1FZT7_9CHLO</name>
<protein>
    <submittedName>
        <fullName evidence="1">G8217 protein</fullName>
    </submittedName>
</protein>
<sequence length="1000" mass="104591">MQMSSDVEQVVQALHILHGQHTPAEDRRKADLWLTQLRQSPEAWKVQKQFKTLPVEDRPALLGSLQACLQRVAQQCTPAISPLAVALAALIVQWPAWNGSLQQIGSSLPVTPMLHFVAALPAEAQSVGSLQSSATDTHSAPDKVLSWGADAMRWLYSTAQHSPDQQTLVVEAFAAWVRLGLLYEQELPQTEVHGLLSLTFQALLHSSEGNLAAASSAAIDIAEQTPEQMQPLLLPAVMPLPGLAQQAATEGDSDRAGRLCTSFAAYCSSAMGPWTSNSSQGKALRSGLHACAMLQAEDLPVTGEPVAAAALAAWTYLADYAHSLEASRDDSHAGSGVLESAQLKQCFLGMLTSVLPLLGLPSYNGIEEEAQPVAASPIAYAAKDCLQAICNLLGPSAYLGAAAQLLLSSSSTGNDAVHLAEGILFAMHAAEDMISDFLVAEEDDADGGQGGQRAAVGQLLQILHRSASLHAEAPREAAVPLGAAILEPLCQLINSMLGLLQSQPADAQGLLLASLNLAARCSQEPKLARLSASCIEHACEGAVAASIDIPQNVISGLVQAVQGQSSDAEARLLSLILAVQQALVLALAHCLSISSSADLQQQVIDEVLRDLVPACQHLHSLYHSPGLEGAALQRAREDASRAAESAFTRQRAFLHQAGTYHGQGGALGGHTAPLGEPAEGALAQKVVGSFAAAWPSMQAVLVLPCPGVAELREIAARCCTLAMRADRKRYIPMVISSAALQASLLTVPGGTYFSSPLGVALSSYTEEPQCRAALISALNDLASSPGVRQLAQPGAPDQQPEAALAVLAVTTAAARAMSERDQAECRLVTQSLPMTAACLTANHKELPATALSCLDALLEAAHVQGPVREILLSALVTSAAALVAAVLRSLVGPYGIGRVHRAASALCHLHMLAAQRQHSPQQASAWLQSLLEGALGSLQQEGHVAPDVAQRLCTELQQALQSLQEVSAGEEADRGILASAGGRHLKRALRAFAEGCQGAP</sequence>
<evidence type="ECO:0000313" key="2">
    <source>
        <dbReference type="Proteomes" id="UP001497392"/>
    </source>
</evidence>
<dbReference type="PANTHER" id="PTHR12363">
    <property type="entry name" value="TRANSPORTIN 3 AND IMPORTIN 13"/>
    <property type="match status" value="1"/>
</dbReference>
<dbReference type="InterPro" id="IPR016024">
    <property type="entry name" value="ARM-type_fold"/>
</dbReference>
<dbReference type="Proteomes" id="UP001497392">
    <property type="component" value="Unassembled WGS sequence"/>
</dbReference>